<gene>
    <name evidence="1" type="ORF">BaRGS_00002948</name>
</gene>
<dbReference type="AlphaFoldDB" id="A0ABD0M3A0"/>
<dbReference type="InterPro" id="IPR027901">
    <property type="entry name" value="CFAP90"/>
</dbReference>
<evidence type="ECO:0000313" key="1">
    <source>
        <dbReference type="EMBL" id="KAK7505677.1"/>
    </source>
</evidence>
<dbReference type="EMBL" id="JACVVK020000009">
    <property type="protein sequence ID" value="KAK7505677.1"/>
    <property type="molecule type" value="Genomic_DNA"/>
</dbReference>
<sequence length="176" mass="20841">MPGRDSKLPRLPNILSHKGPSFVFPGRNPWCEDKAWQHAMKKEKVTRDRHGAKLDPLKGVTEKEIADAETYYGKRLYQLPPKLRVFDRVRNAIADPYYDKWYRKDCHGYAKVFGNNARREDEFRDIPILANNEYGHRIHKPLEEVDKKHVQVGRAKTENMYDCRLHKFLPVIWIKD</sequence>
<accession>A0ABD0M3A0</accession>
<keyword evidence="2" id="KW-1185">Reference proteome</keyword>
<evidence type="ECO:0000313" key="2">
    <source>
        <dbReference type="Proteomes" id="UP001519460"/>
    </source>
</evidence>
<dbReference type="Proteomes" id="UP001519460">
    <property type="component" value="Unassembled WGS sequence"/>
</dbReference>
<proteinExistence type="predicted"/>
<protein>
    <submittedName>
        <fullName evidence="1">Uncharacterized protein</fullName>
    </submittedName>
</protein>
<comment type="caution">
    <text evidence="1">The sequence shown here is derived from an EMBL/GenBank/DDBJ whole genome shotgun (WGS) entry which is preliminary data.</text>
</comment>
<organism evidence="1 2">
    <name type="scientific">Batillaria attramentaria</name>
    <dbReference type="NCBI Taxonomy" id="370345"/>
    <lineage>
        <taxon>Eukaryota</taxon>
        <taxon>Metazoa</taxon>
        <taxon>Spiralia</taxon>
        <taxon>Lophotrochozoa</taxon>
        <taxon>Mollusca</taxon>
        <taxon>Gastropoda</taxon>
        <taxon>Caenogastropoda</taxon>
        <taxon>Sorbeoconcha</taxon>
        <taxon>Cerithioidea</taxon>
        <taxon>Batillariidae</taxon>
        <taxon>Batillaria</taxon>
    </lineage>
</organism>
<reference evidence="1 2" key="1">
    <citation type="journal article" date="2023" name="Sci. Data">
        <title>Genome assembly of the Korean intertidal mud-creeper Batillaria attramentaria.</title>
        <authorList>
            <person name="Patra A.K."/>
            <person name="Ho P.T."/>
            <person name="Jun S."/>
            <person name="Lee S.J."/>
            <person name="Kim Y."/>
            <person name="Won Y.J."/>
        </authorList>
    </citation>
    <scope>NUCLEOTIDE SEQUENCE [LARGE SCALE GENOMIC DNA]</scope>
    <source>
        <strain evidence="1">Wonlab-2016</strain>
    </source>
</reference>
<name>A0ABD0M3A0_9CAEN</name>
<dbReference type="Pfam" id="PF15074">
    <property type="entry name" value="CFAP90"/>
    <property type="match status" value="1"/>
</dbReference>